<feature type="compositionally biased region" description="Polar residues" evidence="1">
    <location>
        <begin position="174"/>
        <end position="189"/>
    </location>
</feature>
<protein>
    <submittedName>
        <fullName evidence="2">BID domain-containing T4SS effector</fullName>
    </submittedName>
</protein>
<dbReference type="Proteomes" id="UP001056980">
    <property type="component" value="Chromosome"/>
</dbReference>
<organism evidence="2 3">
    <name type="scientific">Bartonella taylorii</name>
    <dbReference type="NCBI Taxonomy" id="33046"/>
    <lineage>
        <taxon>Bacteria</taxon>
        <taxon>Pseudomonadati</taxon>
        <taxon>Pseudomonadota</taxon>
        <taxon>Alphaproteobacteria</taxon>
        <taxon>Hyphomicrobiales</taxon>
        <taxon>Bartonellaceae</taxon>
        <taxon>Bartonella</taxon>
    </lineage>
</organism>
<feature type="compositionally biased region" description="Polar residues" evidence="1">
    <location>
        <begin position="725"/>
        <end position="738"/>
    </location>
</feature>
<evidence type="ECO:0000256" key="1">
    <source>
        <dbReference type="SAM" id="MobiDB-lite"/>
    </source>
</evidence>
<dbReference type="KEGG" id="btay:LAJ60_04110"/>
<proteinExistence type="predicted"/>
<feature type="compositionally biased region" description="Basic and acidic residues" evidence="1">
    <location>
        <begin position="568"/>
        <end position="582"/>
    </location>
</feature>
<dbReference type="AlphaFoldDB" id="A0A9Q8Z0B4"/>
<gene>
    <name evidence="2" type="ORF">LAJ60_04110</name>
</gene>
<dbReference type="RefSeq" id="WP_252619830.1">
    <property type="nucleotide sequence ID" value="NZ_CP083444.1"/>
</dbReference>
<reference evidence="2" key="1">
    <citation type="journal article" date="2022" name="Proc. Natl. Acad. Sci. U.S.A.">
        <title>Identification of the Bartonella autotransporter CFA as a protective antigen and hypervariable target of neutralizing antibodies in mice.</title>
        <authorList>
            <person name="Siewert L.K."/>
            <person name="Korotaev A."/>
            <person name="Sedzicki J."/>
            <person name="Fromm K."/>
            <person name="Pinschewer D.D."/>
            <person name="Dehio C."/>
        </authorList>
    </citation>
    <scope>NUCLEOTIDE SEQUENCE</scope>
    <source>
        <strain evidence="2">IBS296</strain>
    </source>
</reference>
<name>A0A9Q8Z0B4_BARTA</name>
<evidence type="ECO:0000313" key="2">
    <source>
        <dbReference type="EMBL" id="USP03606.1"/>
    </source>
</evidence>
<feature type="region of interest" description="Disordered" evidence="1">
    <location>
        <begin position="1"/>
        <end position="191"/>
    </location>
</feature>
<feature type="compositionally biased region" description="Polar residues" evidence="1">
    <location>
        <begin position="97"/>
        <end position="108"/>
    </location>
</feature>
<dbReference type="EMBL" id="CP083444">
    <property type="protein sequence ID" value="USP03606.1"/>
    <property type="molecule type" value="Genomic_DNA"/>
</dbReference>
<feature type="compositionally biased region" description="Polar residues" evidence="1">
    <location>
        <begin position="65"/>
        <end position="75"/>
    </location>
</feature>
<dbReference type="NCBIfam" id="NF033856">
    <property type="entry name" value="T4SS_effec_BID"/>
    <property type="match status" value="3"/>
</dbReference>
<feature type="region of interest" description="Disordered" evidence="1">
    <location>
        <begin position="711"/>
        <end position="776"/>
    </location>
</feature>
<feature type="compositionally biased region" description="Polar residues" evidence="1">
    <location>
        <begin position="23"/>
        <end position="39"/>
    </location>
</feature>
<sequence>MKKKQPSPFVARMIEEFEKNHEQSIGTPANPAVAQNNQKPPLPKRPEKTIPARVTSPKISHGSDKAQSNTITQDSQAQHVRVPPQRPPRARDKELSKNTATQDSQTQHVRVPPQRPPRARDRELNNSTATKESEALYATPAPQKPPRTRGNSVKKKPIEEPLYATPAPQKPPRTRNSAQSKSATTQESETVYAELEIKTPPLTRNREKSNGATQKESTIYTTVTPSKVSTSIPKEEFIQKIRNNILVQGCKDEIKSLSQTVYGNPDIFQTKLEEIEKNPSLGTSLSWQVATSPKLVANLAGKKVLGIKNQARKEAEKNISSLCFAIENYAESVKQAKENVLHGHRAEQIRHKHTLDLKQMAEDLQKPRKPEQTPLSHKELVHRVKSNTVVQYCHAEIIYWCTVAYGDPSILQYRLEEIQKSPAIGEELAWQVKTHPHSFGKLSGYNIYGFKNDARTQAENALTRLSEAIEGYAEAIKHAKEQIIQSQEEKHKRHTQSTEQEKNLQRQQSLSKPPKQPEHSPADRHQAAVETAMQAEWNRLGARPRTVTTSEKTDVQHKQESVLPTSHAEQKHHEQKTQREQTAENQQKSFTAEQEKIPTLSYKEISDRVQNDHSVQRAQIEVYNWCNIVYKDPFVLQYNTEDVQKIPVLGEELSWQVANQPTMFAPLAGKQVLGIKNQARKYAEGAVPSLCAAIDDYTKTVKKVREEIVKMHQEQSPERDKSMQKQKNLSQSPQLSERSSVKRHPESAENSMQIYKSSPDVHQRKVSASKAMALTS</sequence>
<feature type="compositionally biased region" description="Basic and acidic residues" evidence="1">
    <location>
        <begin position="711"/>
        <end position="723"/>
    </location>
</feature>
<feature type="region of interest" description="Disordered" evidence="1">
    <location>
        <begin position="485"/>
        <end position="595"/>
    </location>
</feature>
<feature type="compositionally biased region" description="Basic and acidic residues" evidence="1">
    <location>
        <begin position="551"/>
        <end position="560"/>
    </location>
</feature>
<feature type="compositionally biased region" description="Polar residues" evidence="1">
    <location>
        <begin position="583"/>
        <end position="592"/>
    </location>
</feature>
<evidence type="ECO:0000313" key="3">
    <source>
        <dbReference type="Proteomes" id="UP001056980"/>
    </source>
</evidence>
<feature type="compositionally biased region" description="Basic and acidic residues" evidence="1">
    <location>
        <begin position="13"/>
        <end position="22"/>
    </location>
</feature>
<feature type="compositionally biased region" description="Basic and acidic residues" evidence="1">
    <location>
        <begin position="515"/>
        <end position="527"/>
    </location>
</feature>
<accession>A0A9Q8Z0B4</accession>